<dbReference type="InterPro" id="IPR058570">
    <property type="entry name" value="HROB_OB"/>
</dbReference>
<reference evidence="2" key="1">
    <citation type="journal article" date="2022" name="Int. J. Mol. Sci.">
        <title>Draft Genome of Tanacetum Coccineum: Genomic Comparison of Closely Related Tanacetum-Family Plants.</title>
        <authorList>
            <person name="Yamashiro T."/>
            <person name="Shiraishi A."/>
            <person name="Nakayama K."/>
            <person name="Satake H."/>
        </authorList>
    </citation>
    <scope>NUCLEOTIDE SEQUENCE</scope>
</reference>
<keyword evidence="3" id="KW-1185">Reference proteome</keyword>
<dbReference type="Pfam" id="PF15072">
    <property type="entry name" value="HROB"/>
    <property type="match status" value="1"/>
</dbReference>
<reference evidence="2" key="2">
    <citation type="submission" date="2022-01" db="EMBL/GenBank/DDBJ databases">
        <authorList>
            <person name="Yamashiro T."/>
            <person name="Shiraishi A."/>
            <person name="Satake H."/>
            <person name="Nakayama K."/>
        </authorList>
    </citation>
    <scope>NUCLEOTIDE SEQUENCE</scope>
</reference>
<evidence type="ECO:0000259" key="1">
    <source>
        <dbReference type="Pfam" id="PF15072"/>
    </source>
</evidence>
<dbReference type="Proteomes" id="UP001151760">
    <property type="component" value="Unassembled WGS sequence"/>
</dbReference>
<comment type="caution">
    <text evidence="2">The sequence shown here is derived from an EMBL/GenBank/DDBJ whole genome shotgun (WGS) entry which is preliminary data.</text>
</comment>
<evidence type="ECO:0000313" key="2">
    <source>
        <dbReference type="EMBL" id="GJT61580.1"/>
    </source>
</evidence>
<gene>
    <name evidence="2" type="ORF">Tco_1005113</name>
</gene>
<protein>
    <submittedName>
        <fullName evidence="2">Transposase, MuDR, MULE transposase domain protein</fullName>
    </submittedName>
</protein>
<sequence length="149" mass="16009">MTTSLNGKLEQVVEIVNYCSPNALGDLNVTLKDLSGTVPGTIHCKVLDVSSYEKDITVGASMILVNVSSVSALVDSLVVAIPFDDGPVQKTQGENSIMVNKATSSLNATKDAPTRSSMNNCKSTYHKDDINVIHLRNSFDKLIDVLIKL</sequence>
<accession>A0ABQ5FE54</accession>
<feature type="domain" description="Homologous recombination OB-fold protein OB-fold" evidence="1">
    <location>
        <begin position="8"/>
        <end position="68"/>
    </location>
</feature>
<organism evidence="2 3">
    <name type="scientific">Tanacetum coccineum</name>
    <dbReference type="NCBI Taxonomy" id="301880"/>
    <lineage>
        <taxon>Eukaryota</taxon>
        <taxon>Viridiplantae</taxon>
        <taxon>Streptophyta</taxon>
        <taxon>Embryophyta</taxon>
        <taxon>Tracheophyta</taxon>
        <taxon>Spermatophyta</taxon>
        <taxon>Magnoliopsida</taxon>
        <taxon>eudicotyledons</taxon>
        <taxon>Gunneridae</taxon>
        <taxon>Pentapetalae</taxon>
        <taxon>asterids</taxon>
        <taxon>campanulids</taxon>
        <taxon>Asterales</taxon>
        <taxon>Asteraceae</taxon>
        <taxon>Asteroideae</taxon>
        <taxon>Anthemideae</taxon>
        <taxon>Anthemidinae</taxon>
        <taxon>Tanacetum</taxon>
    </lineage>
</organism>
<dbReference type="PANTHER" id="PTHR14523:SF1">
    <property type="entry name" value="HOMOLOGOUS RECOMBINATION OB-FOLD PROTEIN"/>
    <property type="match status" value="1"/>
</dbReference>
<proteinExistence type="predicted"/>
<name>A0ABQ5FE54_9ASTR</name>
<evidence type="ECO:0000313" key="3">
    <source>
        <dbReference type="Proteomes" id="UP001151760"/>
    </source>
</evidence>
<dbReference type="EMBL" id="BQNB010017300">
    <property type="protein sequence ID" value="GJT61580.1"/>
    <property type="molecule type" value="Genomic_DNA"/>
</dbReference>
<dbReference type="PANTHER" id="PTHR14523">
    <property type="entry name" value="UNCHARACTERIZED PROTEIN C17ORF53 HOMOLOG"/>
    <property type="match status" value="1"/>
</dbReference>
<dbReference type="InterPro" id="IPR028045">
    <property type="entry name" value="HROB"/>
</dbReference>